<sequence length="120" mass="12772">MLEGPIRAVSVLLSLAILVGFALFAIDETREASRETAAAVADRPSVAVDPSPQQERAREAAHGTVRELVDDVNDVALAPFASIVDGSDDRWVRRGVPALLGLLVYGYGLATLARFSRGRA</sequence>
<proteinExistence type="predicted"/>
<keyword evidence="2" id="KW-1133">Transmembrane helix</keyword>
<name>A0A2T4UJ83_9ACTN</name>
<dbReference type="OrthoDB" id="9852267at2"/>
<feature type="region of interest" description="Disordered" evidence="1">
    <location>
        <begin position="37"/>
        <end position="61"/>
    </location>
</feature>
<keyword evidence="2" id="KW-0472">Membrane</keyword>
<comment type="caution">
    <text evidence="3">The sequence shown here is derived from an EMBL/GenBank/DDBJ whole genome shotgun (WGS) entry which is preliminary data.</text>
</comment>
<organism evidence="3 4">
    <name type="scientific">Paraconexibacter algicola</name>
    <dbReference type="NCBI Taxonomy" id="2133960"/>
    <lineage>
        <taxon>Bacteria</taxon>
        <taxon>Bacillati</taxon>
        <taxon>Actinomycetota</taxon>
        <taxon>Thermoleophilia</taxon>
        <taxon>Solirubrobacterales</taxon>
        <taxon>Paraconexibacteraceae</taxon>
        <taxon>Paraconexibacter</taxon>
    </lineage>
</organism>
<reference evidence="3 4" key="1">
    <citation type="submission" date="2018-03" db="EMBL/GenBank/DDBJ databases">
        <title>Aquarubrobacter algicola gen. nov., sp. nov., a novel actinobacterium isolated from shallow eutrophic lake during the end of cyanobacterial harmful algal blooms.</title>
        <authorList>
            <person name="Chun S.J."/>
        </authorList>
    </citation>
    <scope>NUCLEOTIDE SEQUENCE [LARGE SCALE GENOMIC DNA]</scope>
    <source>
        <strain evidence="3 4">Seoho-28</strain>
    </source>
</reference>
<evidence type="ECO:0000313" key="4">
    <source>
        <dbReference type="Proteomes" id="UP000240739"/>
    </source>
</evidence>
<evidence type="ECO:0000256" key="1">
    <source>
        <dbReference type="SAM" id="MobiDB-lite"/>
    </source>
</evidence>
<keyword evidence="2" id="KW-0812">Transmembrane</keyword>
<evidence type="ECO:0000256" key="2">
    <source>
        <dbReference type="SAM" id="Phobius"/>
    </source>
</evidence>
<feature type="transmembrane region" description="Helical" evidence="2">
    <location>
        <begin position="96"/>
        <end position="115"/>
    </location>
</feature>
<protein>
    <submittedName>
        <fullName evidence="3">Uncharacterized protein</fullName>
    </submittedName>
</protein>
<dbReference type="EMBL" id="PYYB01000001">
    <property type="protein sequence ID" value="PTL59296.1"/>
    <property type="molecule type" value="Genomic_DNA"/>
</dbReference>
<dbReference type="RefSeq" id="WP_107567791.1">
    <property type="nucleotide sequence ID" value="NZ_PYYB01000001.1"/>
</dbReference>
<feature type="transmembrane region" description="Helical" evidence="2">
    <location>
        <begin position="6"/>
        <end position="26"/>
    </location>
</feature>
<evidence type="ECO:0000313" key="3">
    <source>
        <dbReference type="EMBL" id="PTL59296.1"/>
    </source>
</evidence>
<accession>A0A2T4UJ83</accession>
<dbReference type="Proteomes" id="UP000240739">
    <property type="component" value="Unassembled WGS sequence"/>
</dbReference>
<keyword evidence="4" id="KW-1185">Reference proteome</keyword>
<dbReference type="AlphaFoldDB" id="A0A2T4UJ83"/>
<gene>
    <name evidence="3" type="ORF">C7Y72_06340</name>
</gene>